<evidence type="ECO:0000313" key="1">
    <source>
        <dbReference type="EMBL" id="TRD22237.1"/>
    </source>
</evidence>
<evidence type="ECO:0000313" key="2">
    <source>
        <dbReference type="Proteomes" id="UP000318590"/>
    </source>
</evidence>
<dbReference type="AlphaFoldDB" id="A0A547Q772"/>
<gene>
    <name evidence="1" type="ORF">FEV53_05815</name>
</gene>
<dbReference type="InterPro" id="IPR016155">
    <property type="entry name" value="Mopterin_synth/thiamin_S_b"/>
</dbReference>
<dbReference type="CDD" id="cd17040">
    <property type="entry name" value="Ubl_MoaD_like"/>
    <property type="match status" value="1"/>
</dbReference>
<name>A0A547Q772_9RHOB</name>
<accession>A0A547Q772</accession>
<dbReference type="Gene3D" id="3.10.20.30">
    <property type="match status" value="1"/>
</dbReference>
<comment type="caution">
    <text evidence="1">The sequence shown here is derived from an EMBL/GenBank/DDBJ whole genome shotgun (WGS) entry which is preliminary data.</text>
</comment>
<dbReference type="InterPro" id="IPR012675">
    <property type="entry name" value="Beta-grasp_dom_sf"/>
</dbReference>
<protein>
    <submittedName>
        <fullName evidence="1">MoaD/ThiS family protein</fullName>
    </submittedName>
</protein>
<dbReference type="SUPFAM" id="SSF54285">
    <property type="entry name" value="MoaD/ThiS"/>
    <property type="match status" value="1"/>
</dbReference>
<dbReference type="Proteomes" id="UP000318590">
    <property type="component" value="Unassembled WGS sequence"/>
</dbReference>
<proteinExistence type="predicted"/>
<sequence>MKVTLKLFASLSSFLPREAQRNKVDLDVAEGTTIQSLLDHHKVPREKCHLVLVNGVFHAPEERETVALKDSDVLAVWPPVAGG</sequence>
<dbReference type="EMBL" id="VFSV01000007">
    <property type="protein sequence ID" value="TRD22237.1"/>
    <property type="molecule type" value="Genomic_DNA"/>
</dbReference>
<organism evidence="1 2">
    <name type="scientific">Palleronia caenipelagi</name>
    <dbReference type="NCBI Taxonomy" id="2489174"/>
    <lineage>
        <taxon>Bacteria</taxon>
        <taxon>Pseudomonadati</taxon>
        <taxon>Pseudomonadota</taxon>
        <taxon>Alphaproteobacteria</taxon>
        <taxon>Rhodobacterales</taxon>
        <taxon>Roseobacteraceae</taxon>
        <taxon>Palleronia</taxon>
    </lineage>
</organism>
<dbReference type="RefSeq" id="WP_142833872.1">
    <property type="nucleotide sequence ID" value="NZ_VFSV01000007.1"/>
</dbReference>
<dbReference type="InterPro" id="IPR003749">
    <property type="entry name" value="ThiS/MoaD-like"/>
</dbReference>
<keyword evidence="2" id="KW-1185">Reference proteome</keyword>
<reference evidence="1 2" key="1">
    <citation type="submission" date="2019-06" db="EMBL/GenBank/DDBJ databases">
        <title>Paenimaribius caenipelagi gen. nov., sp. nov., isolated from a tidal flat.</title>
        <authorList>
            <person name="Yoon J.-H."/>
        </authorList>
    </citation>
    <scope>NUCLEOTIDE SEQUENCE [LARGE SCALE GENOMIC DNA]</scope>
    <source>
        <strain evidence="1 2">JBTF-M29</strain>
    </source>
</reference>
<dbReference type="Pfam" id="PF02597">
    <property type="entry name" value="ThiS"/>
    <property type="match status" value="1"/>
</dbReference>
<dbReference type="OrthoDB" id="7860782at2"/>